<dbReference type="PANTHER" id="PTHR14152:SF5">
    <property type="entry name" value="U4_U6.U5 TRI-SNRNP-ASSOCIATED PROTEIN 1"/>
    <property type="match status" value="1"/>
</dbReference>
<reference evidence="7 8" key="2">
    <citation type="submission" date="2024-05" db="EMBL/GenBank/DDBJ databases">
        <authorList>
            <person name="Chen Y."/>
            <person name="Shah S."/>
            <person name="Dougan E. K."/>
            <person name="Thang M."/>
            <person name="Chan C."/>
        </authorList>
    </citation>
    <scope>NUCLEOTIDE SEQUENCE [LARGE SCALE GENOMIC DNA]</scope>
</reference>
<reference evidence="6" key="1">
    <citation type="submission" date="2022-10" db="EMBL/GenBank/DDBJ databases">
        <authorList>
            <person name="Chen Y."/>
            <person name="Dougan E. K."/>
            <person name="Chan C."/>
            <person name="Rhodes N."/>
            <person name="Thang M."/>
        </authorList>
    </citation>
    <scope>NUCLEOTIDE SEQUENCE</scope>
</reference>
<dbReference type="Gene3D" id="2.60.200.20">
    <property type="match status" value="1"/>
</dbReference>
<dbReference type="PANTHER" id="PTHR14152">
    <property type="entry name" value="SQUAMOUS CELL CARCINOMA ANTIGEN RECOGNISED BY CYTOTOXIC T LYMPHOCYTES"/>
    <property type="match status" value="1"/>
</dbReference>
<dbReference type="OrthoDB" id="5583at2759"/>
<evidence type="ECO:0000256" key="3">
    <source>
        <dbReference type="ARBA" id="ARBA00023242"/>
    </source>
</evidence>
<gene>
    <name evidence="6" type="ORF">C1SCF055_LOCUS9746</name>
</gene>
<dbReference type="GO" id="GO:0000481">
    <property type="term" value="P:maturation of 5S rRNA"/>
    <property type="evidence" value="ECO:0007669"/>
    <property type="project" value="TreeGrafter"/>
</dbReference>
<dbReference type="InterPro" id="IPR000253">
    <property type="entry name" value="FHA_dom"/>
</dbReference>
<dbReference type="EMBL" id="CAMXCT030000676">
    <property type="protein sequence ID" value="CAL4769317.1"/>
    <property type="molecule type" value="Genomic_DNA"/>
</dbReference>
<evidence type="ECO:0000256" key="1">
    <source>
        <dbReference type="ARBA" id="ARBA00004123"/>
    </source>
</evidence>
<dbReference type="GO" id="GO:0046540">
    <property type="term" value="C:U4/U6 x U5 tri-snRNP complex"/>
    <property type="evidence" value="ECO:0007669"/>
    <property type="project" value="TreeGrafter"/>
</dbReference>
<comment type="similarity">
    <text evidence="2">Belongs to the SNU66/SART1 family.</text>
</comment>
<organism evidence="6">
    <name type="scientific">Cladocopium goreaui</name>
    <dbReference type="NCBI Taxonomy" id="2562237"/>
    <lineage>
        <taxon>Eukaryota</taxon>
        <taxon>Sar</taxon>
        <taxon>Alveolata</taxon>
        <taxon>Dinophyceae</taxon>
        <taxon>Suessiales</taxon>
        <taxon>Symbiodiniaceae</taxon>
        <taxon>Cladocopium</taxon>
    </lineage>
</organism>
<dbReference type="EMBL" id="CAMXCT020000676">
    <property type="protein sequence ID" value="CAL1135380.1"/>
    <property type="molecule type" value="Genomic_DNA"/>
</dbReference>
<name>A0A9P1BYV4_9DINO</name>
<evidence type="ECO:0000313" key="6">
    <source>
        <dbReference type="EMBL" id="CAI3982005.1"/>
    </source>
</evidence>
<proteinExistence type="inferred from homology"/>
<evidence type="ECO:0000256" key="4">
    <source>
        <dbReference type="SAM" id="MobiDB-lite"/>
    </source>
</evidence>
<dbReference type="Pfam" id="PF00498">
    <property type="entry name" value="FHA"/>
    <property type="match status" value="1"/>
</dbReference>
<keyword evidence="8" id="KW-1185">Reference proteome</keyword>
<dbReference type="AlphaFoldDB" id="A0A9P1BYV4"/>
<evidence type="ECO:0000313" key="7">
    <source>
        <dbReference type="EMBL" id="CAL4769317.1"/>
    </source>
</evidence>
<dbReference type="InterPro" id="IPR008984">
    <property type="entry name" value="SMAD_FHA_dom_sf"/>
</dbReference>
<dbReference type="GO" id="GO:0045292">
    <property type="term" value="P:mRNA cis splicing, via spliceosome"/>
    <property type="evidence" value="ECO:0007669"/>
    <property type="project" value="TreeGrafter"/>
</dbReference>
<feature type="domain" description="FHA" evidence="5">
    <location>
        <begin position="817"/>
        <end position="871"/>
    </location>
</feature>
<dbReference type="Proteomes" id="UP001152797">
    <property type="component" value="Unassembled WGS sequence"/>
</dbReference>
<sequence length="921" mass="102313">MAMHGGHVETTLSKTDGFGKLQNCDDYLDRLNIYRMKLPATPDGSSLGTVAGDKEDQIGDPSKVHVKAPTRPDDAGSDEEDPELYEQLSKQRRLVKRADTGQAKKGEAALSQVSERIQTMGDEDEEVKEQKERDLLGLKKETDTNVALTATTEFCNVVQTPLEKIETLKHESFRGSTLYKQQATQRKGVAAGERKARKAGLAEEVSAVKDVEEDVEQSLIEDSLDLSCASGLEYLRARSQIGCDQDSHRIRKLDNRPLEMSTVDGDIKLEYRDDFGRVQTPKEAFRSISWKFHGKVPGRKNMERRLLRLENEMRLKSMNVIEALPTLRALRHVQTADAKPCPVWVMNHFTTPSVIPMTVSSPPKLQNAGCFGQALPKPLPTEDTLSTRSQVYETMFLKKQLDHFDECPIQMTPMLEPVRIVHEDEDARVGQPAHIMDLEAANRWLFECEAEARCPFCRGVVLHIQAEPSEQLNKILPLIAEKTYTNLESVAHKAVRLGDSRLLAALSRLLPANRWRDVLLQKNQEGKLPFELVPETLQSEEEISAFYQGLSLHPASDLEDFQDVIVHSGLSARFARGCEVWSRQDPSDPRPLRAGDVAVRGSCLYYLLGSMCQNGHDQLLLLRYTDKRADLCRAALRAAFCQDGRVPELYEPGVRLSLGATSQCFSGRQDVWIGGSPYLDDFVIKGLPPKAAVLRHSMGWSLRLPADLVDLVDLEVQESSGNVLIARDGSYELPAEDTTVTIQPLGLQFHLRPCFLPRRAVSRDFVASLQEQIPRNDSDLRQRLVLVRFELEQFRELGHESRPSLRSEHTGAITSEFTVGRRGASSLVIPMAANLGASVSRHHCCIHLKGDHLVAYDGGSMCGTKLNGKALGSSISSALPVAQGDILALGDFAQLRLAKVSPVLQADDHNSLAAFFGDGLV</sequence>
<evidence type="ECO:0000259" key="5">
    <source>
        <dbReference type="PROSITE" id="PS50006"/>
    </source>
</evidence>
<dbReference type="InterPro" id="IPR005011">
    <property type="entry name" value="SNU66/SART1"/>
</dbReference>
<dbReference type="SMART" id="SM00240">
    <property type="entry name" value="FHA"/>
    <property type="match status" value="1"/>
</dbReference>
<evidence type="ECO:0000313" key="8">
    <source>
        <dbReference type="Proteomes" id="UP001152797"/>
    </source>
</evidence>
<accession>A0A9P1BYV4</accession>
<dbReference type="Pfam" id="PF03343">
    <property type="entry name" value="SART-1"/>
    <property type="match status" value="1"/>
</dbReference>
<evidence type="ECO:0000256" key="2">
    <source>
        <dbReference type="ARBA" id="ARBA00006076"/>
    </source>
</evidence>
<dbReference type="SUPFAM" id="SSF49879">
    <property type="entry name" value="SMAD/FHA domain"/>
    <property type="match status" value="1"/>
</dbReference>
<protein>
    <recommendedName>
        <fullName evidence="5">FHA domain-containing protein</fullName>
    </recommendedName>
</protein>
<keyword evidence="3" id="KW-0539">Nucleus</keyword>
<feature type="region of interest" description="Disordered" evidence="4">
    <location>
        <begin position="94"/>
        <end position="113"/>
    </location>
</feature>
<feature type="region of interest" description="Disordered" evidence="4">
    <location>
        <begin position="39"/>
        <end position="83"/>
    </location>
</feature>
<comment type="caution">
    <text evidence="6">The sequence shown here is derived from an EMBL/GenBank/DDBJ whole genome shotgun (WGS) entry which is preliminary data.</text>
</comment>
<dbReference type="CDD" id="cd00060">
    <property type="entry name" value="FHA"/>
    <property type="match status" value="1"/>
</dbReference>
<comment type="subcellular location">
    <subcellularLocation>
        <location evidence="1">Nucleus</location>
    </subcellularLocation>
</comment>
<feature type="compositionally biased region" description="Basic and acidic residues" evidence="4">
    <location>
        <begin position="96"/>
        <end position="107"/>
    </location>
</feature>
<dbReference type="EMBL" id="CAMXCT010000676">
    <property type="protein sequence ID" value="CAI3982005.1"/>
    <property type="molecule type" value="Genomic_DNA"/>
</dbReference>
<dbReference type="PROSITE" id="PS50006">
    <property type="entry name" value="FHA_DOMAIN"/>
    <property type="match status" value="1"/>
</dbReference>